<accession>A0A9P0B4W1</accession>
<dbReference type="PANTHER" id="PTHR10334">
    <property type="entry name" value="CYSTEINE-RICH SECRETORY PROTEIN-RELATED"/>
    <property type="match status" value="1"/>
</dbReference>
<name>A0A9P0B4W1_BRAAE</name>
<dbReference type="PRINTS" id="PR00837">
    <property type="entry name" value="V5TPXLIKE"/>
</dbReference>
<comment type="subcellular location">
    <subcellularLocation>
        <location evidence="1">Secreted</location>
    </subcellularLocation>
</comment>
<organism evidence="5 6">
    <name type="scientific">Brassicogethes aeneus</name>
    <name type="common">Rape pollen beetle</name>
    <name type="synonym">Meligethes aeneus</name>
    <dbReference type="NCBI Taxonomy" id="1431903"/>
    <lineage>
        <taxon>Eukaryota</taxon>
        <taxon>Metazoa</taxon>
        <taxon>Ecdysozoa</taxon>
        <taxon>Arthropoda</taxon>
        <taxon>Hexapoda</taxon>
        <taxon>Insecta</taxon>
        <taxon>Pterygota</taxon>
        <taxon>Neoptera</taxon>
        <taxon>Endopterygota</taxon>
        <taxon>Coleoptera</taxon>
        <taxon>Polyphaga</taxon>
        <taxon>Cucujiformia</taxon>
        <taxon>Nitidulidae</taxon>
        <taxon>Meligethinae</taxon>
        <taxon>Brassicogethes</taxon>
    </lineage>
</organism>
<dbReference type="Gene3D" id="3.40.33.10">
    <property type="entry name" value="CAP"/>
    <property type="match status" value="1"/>
</dbReference>
<dbReference type="SMART" id="SM00198">
    <property type="entry name" value="SCP"/>
    <property type="match status" value="1"/>
</dbReference>
<dbReference type="OrthoDB" id="43654at2759"/>
<dbReference type="CDD" id="cd05380">
    <property type="entry name" value="CAP_euk"/>
    <property type="match status" value="1"/>
</dbReference>
<dbReference type="PRINTS" id="PR00838">
    <property type="entry name" value="V5ALLERGEN"/>
</dbReference>
<protein>
    <recommendedName>
        <fullName evidence="4">SCP domain-containing protein</fullName>
    </recommendedName>
</protein>
<sequence length="261" mass="30330">MNLFVCLFLVAYFVLCFGGEVNYCKLSCGRVKNTICRRRDCKPVKGCQAKPMDDETRKFLVDVHNEYRNKIALGKEPQFNGTISNMQMMSYDLELERMAQCHANECKTSKKNGHDKCRKTSKFTSVGQNIHKVSGIELFDHWLYPNYTENFKNWYNEIKFTDASNYKKYTKKRKSGFEKKQIGHFTQFIWAKSYKIGCARAIKETNEKKLKYVMLFVCNYGPGGNTNNKPVFIEGPTCSNCPEDTKRSEKYSGLCQEKNNQ</sequence>
<evidence type="ECO:0000256" key="3">
    <source>
        <dbReference type="SAM" id="SignalP"/>
    </source>
</evidence>
<dbReference type="InterPro" id="IPR035940">
    <property type="entry name" value="CAP_sf"/>
</dbReference>
<dbReference type="Proteomes" id="UP001154078">
    <property type="component" value="Chromosome 4"/>
</dbReference>
<keyword evidence="2" id="KW-0964">Secreted</keyword>
<keyword evidence="3" id="KW-0732">Signal</keyword>
<dbReference type="AlphaFoldDB" id="A0A9P0B4W1"/>
<feature type="signal peptide" evidence="3">
    <location>
        <begin position="1"/>
        <end position="18"/>
    </location>
</feature>
<dbReference type="InterPro" id="IPR014044">
    <property type="entry name" value="CAP_dom"/>
</dbReference>
<dbReference type="InterPro" id="IPR001283">
    <property type="entry name" value="CRISP-related"/>
</dbReference>
<feature type="domain" description="SCP" evidence="4">
    <location>
        <begin position="55"/>
        <end position="228"/>
    </location>
</feature>
<evidence type="ECO:0000256" key="1">
    <source>
        <dbReference type="ARBA" id="ARBA00004613"/>
    </source>
</evidence>
<proteinExistence type="predicted"/>
<dbReference type="EMBL" id="OV121135">
    <property type="protein sequence ID" value="CAH0554407.1"/>
    <property type="molecule type" value="Genomic_DNA"/>
</dbReference>
<evidence type="ECO:0000313" key="5">
    <source>
        <dbReference type="EMBL" id="CAH0554407.1"/>
    </source>
</evidence>
<keyword evidence="6" id="KW-1185">Reference proteome</keyword>
<dbReference type="Pfam" id="PF00188">
    <property type="entry name" value="CAP"/>
    <property type="match status" value="1"/>
</dbReference>
<reference evidence="5" key="1">
    <citation type="submission" date="2021-12" db="EMBL/GenBank/DDBJ databases">
        <authorList>
            <person name="King R."/>
        </authorList>
    </citation>
    <scope>NUCLEOTIDE SEQUENCE</scope>
</reference>
<gene>
    <name evidence="5" type="ORF">MELIAE_LOCUS6006</name>
</gene>
<evidence type="ECO:0000313" key="6">
    <source>
        <dbReference type="Proteomes" id="UP001154078"/>
    </source>
</evidence>
<evidence type="ECO:0000256" key="2">
    <source>
        <dbReference type="ARBA" id="ARBA00022525"/>
    </source>
</evidence>
<dbReference type="SUPFAM" id="SSF55797">
    <property type="entry name" value="PR-1-like"/>
    <property type="match status" value="1"/>
</dbReference>
<dbReference type="GO" id="GO:0005576">
    <property type="term" value="C:extracellular region"/>
    <property type="evidence" value="ECO:0007669"/>
    <property type="project" value="UniProtKB-SubCell"/>
</dbReference>
<evidence type="ECO:0000259" key="4">
    <source>
        <dbReference type="SMART" id="SM00198"/>
    </source>
</evidence>
<feature type="chain" id="PRO_5040427246" description="SCP domain-containing protein" evidence="3">
    <location>
        <begin position="19"/>
        <end position="261"/>
    </location>
</feature>
<dbReference type="InterPro" id="IPR002413">
    <property type="entry name" value="V5_allergen-like"/>
</dbReference>